<protein>
    <submittedName>
        <fullName evidence="2">DUF1435 domain-containing protein</fullName>
    </submittedName>
</protein>
<proteinExistence type="predicted"/>
<name>A0A2A2MBJ3_9GAMM</name>
<keyword evidence="1" id="KW-0812">Transmembrane</keyword>
<feature type="transmembrane region" description="Helical" evidence="1">
    <location>
        <begin position="27"/>
        <end position="44"/>
    </location>
</feature>
<gene>
    <name evidence="2" type="ORF">CJD50_13800</name>
</gene>
<evidence type="ECO:0000313" key="3">
    <source>
        <dbReference type="Proteomes" id="UP000218796"/>
    </source>
</evidence>
<keyword evidence="1" id="KW-1133">Transmembrane helix</keyword>
<keyword evidence="3" id="KW-1185">Reference proteome</keyword>
<sequence length="100" mass="11012">MVRFMLIVSIALLVVWGISLWAWRSLSGIWGISLPTLVLPLLIVSNLNLSFLKGMMVLAMLTTLAMLFNPRLRDYILLPSGLALAGGLATISLNYNYFGV</sequence>
<comment type="caution">
    <text evidence="2">The sequence shown here is derived from an EMBL/GenBank/DDBJ whole genome shotgun (WGS) entry which is preliminary data.</text>
</comment>
<evidence type="ECO:0000256" key="1">
    <source>
        <dbReference type="SAM" id="Phobius"/>
    </source>
</evidence>
<organism evidence="2 3">
    <name type="scientific">Hafnia paralvei</name>
    <dbReference type="NCBI Taxonomy" id="546367"/>
    <lineage>
        <taxon>Bacteria</taxon>
        <taxon>Pseudomonadati</taxon>
        <taxon>Pseudomonadota</taxon>
        <taxon>Gammaproteobacteria</taxon>
        <taxon>Enterobacterales</taxon>
        <taxon>Hafniaceae</taxon>
        <taxon>Hafnia</taxon>
    </lineage>
</organism>
<dbReference type="AlphaFoldDB" id="A0A2A2MBJ3"/>
<dbReference type="EMBL" id="NQMS01000005">
    <property type="protein sequence ID" value="PAV96085.1"/>
    <property type="molecule type" value="Genomic_DNA"/>
</dbReference>
<dbReference type="Proteomes" id="UP000218796">
    <property type="component" value="Unassembled WGS sequence"/>
</dbReference>
<dbReference type="Pfam" id="PF07256">
    <property type="entry name" value="DUF1435"/>
    <property type="match status" value="1"/>
</dbReference>
<evidence type="ECO:0000313" key="2">
    <source>
        <dbReference type="EMBL" id="PAV96085.1"/>
    </source>
</evidence>
<feature type="transmembrane region" description="Helical" evidence="1">
    <location>
        <begin position="75"/>
        <end position="98"/>
    </location>
</feature>
<dbReference type="InterPro" id="IPR009885">
    <property type="entry name" value="DUF1435"/>
</dbReference>
<accession>A0A2A2MBJ3</accession>
<keyword evidence="1" id="KW-0472">Membrane</keyword>
<reference evidence="2 3" key="1">
    <citation type="submission" date="2017-08" db="EMBL/GenBank/DDBJ databases">
        <title>Draft Genome Sequence of Hafnia alvei CITHA-6 Isolated from Raw Bovine Milk.</title>
        <authorList>
            <person name="Culligan E.P."/>
            <person name="Mcsweeney A."/>
            <person name="O'Doherty C."/>
            <person name="Gleeson E."/>
            <person name="O'Riordan D."/>
            <person name="Sleator R.D."/>
        </authorList>
    </citation>
    <scope>NUCLEOTIDE SEQUENCE [LARGE SCALE GENOMIC DNA]</scope>
    <source>
        <strain evidence="2 3">CITHA-6</strain>
    </source>
</reference>